<dbReference type="Gene3D" id="3.40.50.720">
    <property type="entry name" value="NAD(P)-binding Rossmann-like Domain"/>
    <property type="match status" value="1"/>
</dbReference>
<evidence type="ECO:0000313" key="1">
    <source>
        <dbReference type="EMBL" id="QQZ49878.1"/>
    </source>
</evidence>
<organism evidence="1">
    <name type="scientific">Phenylobacterium glaciei</name>
    <dbReference type="NCBI Taxonomy" id="2803784"/>
    <lineage>
        <taxon>Bacteria</taxon>
        <taxon>Pseudomonadati</taxon>
        <taxon>Pseudomonadota</taxon>
        <taxon>Alphaproteobacteria</taxon>
        <taxon>Caulobacterales</taxon>
        <taxon>Caulobacteraceae</taxon>
        <taxon>Phenylobacterium</taxon>
    </lineage>
</organism>
<protein>
    <recommendedName>
        <fullName evidence="2">CDP-glucose 4,6-dehydratase</fullName>
    </recommendedName>
</protein>
<evidence type="ECO:0008006" key="2">
    <source>
        <dbReference type="Google" id="ProtNLM"/>
    </source>
</evidence>
<gene>
    <name evidence="1" type="ORF">JKL49_24760</name>
</gene>
<accession>A0A974S8S0</accession>
<proteinExistence type="predicted"/>
<dbReference type="SUPFAM" id="SSF51735">
    <property type="entry name" value="NAD(P)-binding Rossmann-fold domains"/>
    <property type="match status" value="1"/>
</dbReference>
<reference evidence="1" key="1">
    <citation type="submission" date="2021-01" db="EMBL/GenBank/DDBJ databases">
        <title>Genome sequence of Phenylobacterium sp. 20VBR1 isolated from a valley glaceir, Ny-Alesund, Svalbard.</title>
        <authorList>
            <person name="Thomas F.A."/>
            <person name="Krishnan K.P."/>
            <person name="Sinha R.K."/>
        </authorList>
    </citation>
    <scope>NUCLEOTIDE SEQUENCE</scope>
    <source>
        <strain evidence="1">20VBR1</strain>
    </source>
</reference>
<dbReference type="AlphaFoldDB" id="A0A974S8S0"/>
<sequence length="59" mass="6234">MSRPDPAFWSGKRVLLTGHTGFKGSWAAIWLCAMGTKVTGLSLDPDQTPALFEQAGVGA</sequence>
<dbReference type="InterPro" id="IPR036291">
    <property type="entry name" value="NAD(P)-bd_dom_sf"/>
</dbReference>
<dbReference type="EMBL" id="CP068570">
    <property type="protein sequence ID" value="QQZ49878.1"/>
    <property type="molecule type" value="Genomic_DNA"/>
</dbReference>
<name>A0A974S8S0_9CAUL</name>